<organism evidence="1 2">
    <name type="scientific">Elysia marginata</name>
    <dbReference type="NCBI Taxonomy" id="1093978"/>
    <lineage>
        <taxon>Eukaryota</taxon>
        <taxon>Metazoa</taxon>
        <taxon>Spiralia</taxon>
        <taxon>Lophotrochozoa</taxon>
        <taxon>Mollusca</taxon>
        <taxon>Gastropoda</taxon>
        <taxon>Heterobranchia</taxon>
        <taxon>Euthyneura</taxon>
        <taxon>Panpulmonata</taxon>
        <taxon>Sacoglossa</taxon>
        <taxon>Placobranchoidea</taxon>
        <taxon>Plakobranchidae</taxon>
        <taxon>Elysia</taxon>
    </lineage>
</organism>
<reference evidence="1 2" key="1">
    <citation type="journal article" date="2021" name="Elife">
        <title>Chloroplast acquisition without the gene transfer in kleptoplastic sea slugs, Plakobranchus ocellatus.</title>
        <authorList>
            <person name="Maeda T."/>
            <person name="Takahashi S."/>
            <person name="Yoshida T."/>
            <person name="Shimamura S."/>
            <person name="Takaki Y."/>
            <person name="Nagai Y."/>
            <person name="Toyoda A."/>
            <person name="Suzuki Y."/>
            <person name="Arimoto A."/>
            <person name="Ishii H."/>
            <person name="Satoh N."/>
            <person name="Nishiyama T."/>
            <person name="Hasebe M."/>
            <person name="Maruyama T."/>
            <person name="Minagawa J."/>
            <person name="Obokata J."/>
            <person name="Shigenobu S."/>
        </authorList>
    </citation>
    <scope>NUCLEOTIDE SEQUENCE [LARGE SCALE GENOMIC DNA]</scope>
</reference>
<accession>A0AAV4F4C0</accession>
<dbReference type="Proteomes" id="UP000762676">
    <property type="component" value="Unassembled WGS sequence"/>
</dbReference>
<sequence>MLSTVMSLSMNMVIPSHYANKLKRLKQTTIIIVQAKFYSNQKGLLLLCGSGHLLSAAQCARQSGHRLVSTVGLATLPGLPSKSPCFQLPPTGLTLAASLYHRYDVVLDDLMRKDLIHFYIVTATCR</sequence>
<gene>
    <name evidence="1" type="ORF">ElyMa_000260800</name>
</gene>
<evidence type="ECO:0000313" key="2">
    <source>
        <dbReference type="Proteomes" id="UP000762676"/>
    </source>
</evidence>
<dbReference type="AlphaFoldDB" id="A0AAV4F4C0"/>
<keyword evidence="2" id="KW-1185">Reference proteome</keyword>
<comment type="caution">
    <text evidence="1">The sequence shown here is derived from an EMBL/GenBank/DDBJ whole genome shotgun (WGS) entry which is preliminary data.</text>
</comment>
<protein>
    <recommendedName>
        <fullName evidence="3">SIS domain-containing protein</fullName>
    </recommendedName>
</protein>
<evidence type="ECO:0008006" key="3">
    <source>
        <dbReference type="Google" id="ProtNLM"/>
    </source>
</evidence>
<evidence type="ECO:0000313" key="1">
    <source>
        <dbReference type="EMBL" id="GFR67849.1"/>
    </source>
</evidence>
<proteinExistence type="predicted"/>
<name>A0AAV4F4C0_9GAST</name>
<dbReference type="EMBL" id="BMAT01000538">
    <property type="protein sequence ID" value="GFR67849.1"/>
    <property type="molecule type" value="Genomic_DNA"/>
</dbReference>